<organism evidence="3 4">
    <name type="scientific">Arabidopsis thaliana</name>
    <name type="common">Mouse-ear cress</name>
    <dbReference type="NCBI Taxonomy" id="3702"/>
    <lineage>
        <taxon>Eukaryota</taxon>
        <taxon>Viridiplantae</taxon>
        <taxon>Streptophyta</taxon>
        <taxon>Embryophyta</taxon>
        <taxon>Tracheophyta</taxon>
        <taxon>Spermatophyta</taxon>
        <taxon>Magnoliopsida</taxon>
        <taxon>eudicotyledons</taxon>
        <taxon>Gunneridae</taxon>
        <taxon>Pentapetalae</taxon>
        <taxon>rosids</taxon>
        <taxon>malvids</taxon>
        <taxon>Brassicales</taxon>
        <taxon>Brassicaceae</taxon>
        <taxon>Camelineae</taxon>
        <taxon>Arabidopsis</taxon>
    </lineage>
</organism>
<dbReference type="GeneID" id="2745837"/>
<proteinExistence type="predicted"/>
<evidence type="ECO:0000313" key="5">
    <source>
        <dbReference type="Proteomes" id="UP000434276"/>
    </source>
</evidence>
<dbReference type="Araport" id="AT1G59865"/>
<evidence type="ECO:0000313" key="2">
    <source>
        <dbReference type="EMBL" id="CAA0303399.1"/>
    </source>
</evidence>
<dbReference type="RefSeq" id="NP_974052.1">
    <property type="nucleotide sequence ID" value="NM_202323.1"/>
</dbReference>
<dbReference type="EMBL" id="CACRSJ010000104">
    <property type="protein sequence ID" value="VYS49490.1"/>
    <property type="molecule type" value="Genomic_DNA"/>
</dbReference>
<gene>
    <name evidence="1" type="ordered locus">At1g59865</name>
    <name evidence="3" type="ORF">AN1_LOCUS4967</name>
    <name evidence="2" type="ORF">C24_LOCUS4843</name>
</gene>
<evidence type="ECO:0000313" key="3">
    <source>
        <dbReference type="EMBL" id="VYS49490.1"/>
    </source>
</evidence>
<evidence type="ECO:0000313" key="4">
    <source>
        <dbReference type="Proteomes" id="UP000426265"/>
    </source>
</evidence>
<dbReference type="ExpressionAtlas" id="A0A654EL85">
    <property type="expression patterns" value="baseline and differential"/>
</dbReference>
<evidence type="ECO:0008006" key="6">
    <source>
        <dbReference type="Google" id="ProtNLM"/>
    </source>
</evidence>
<evidence type="ECO:0000313" key="1">
    <source>
        <dbReference type="Araport" id="AT1G59865"/>
    </source>
</evidence>
<accession>A0A654EL85</accession>
<dbReference type="Proteomes" id="UP000426265">
    <property type="component" value="Unassembled WGS sequence"/>
</dbReference>
<dbReference type="Proteomes" id="UP000434276">
    <property type="component" value="Unassembled WGS sequence"/>
</dbReference>
<dbReference type="AlphaFoldDB" id="A0A654EL85"/>
<protein>
    <recommendedName>
        <fullName evidence="6">Transmembrane protein</fullName>
    </recommendedName>
</protein>
<reference evidence="3 4" key="1">
    <citation type="submission" date="2019-11" db="EMBL/GenBank/DDBJ databases">
        <authorList>
            <person name="Jiao W.-B."/>
            <person name="Schneeberger K."/>
        </authorList>
    </citation>
    <scope>NUCLEOTIDE SEQUENCE [LARGE SCALE GENOMIC DNA]</scope>
    <source>
        <strain evidence="4">cv. An-1</strain>
        <strain evidence="5">cv. C24</strain>
    </source>
</reference>
<dbReference type="KEGG" id="ath:AT1G59865"/>
<name>A0A654EL85_ARATH</name>
<dbReference type="EMBL" id="CACSHJ010000087">
    <property type="protein sequence ID" value="CAA0303399.1"/>
    <property type="molecule type" value="Genomic_DNA"/>
</dbReference>
<sequence>MFKLWLTYQQDLLQSLPCFKNASLVSTKLSYTFDKLSSFSREKTFIALSFLFSKATFFASTFMLPVSASPTLSYKSSLFSSSSLSVFFIHASSSSHFPEVDFQQIIKSSSFIFLKHCYFHITSPKTLLNLIQLSRLVHIGVGQSDFLQRVSIKQDEPQCQNQTMNKDISRYMLKS</sequence>